<gene>
    <name evidence="10" type="ORF">COB20_02120</name>
</gene>
<dbReference type="InterPro" id="IPR011662">
    <property type="entry name" value="Secretin/TonB_short_N"/>
</dbReference>
<dbReference type="PANTHER" id="PTHR30604">
    <property type="entry name" value="PROTEIN TRANSPORT PROTEIN HOFQ"/>
    <property type="match status" value="1"/>
</dbReference>
<evidence type="ECO:0000256" key="6">
    <source>
        <dbReference type="ARBA" id="ARBA00023237"/>
    </source>
</evidence>
<comment type="caution">
    <text evidence="10">The sequence shown here is derived from an EMBL/GenBank/DDBJ whole genome shotgun (WGS) entry which is preliminary data.</text>
</comment>
<dbReference type="Pfam" id="PF00263">
    <property type="entry name" value="Secretin"/>
    <property type="match status" value="1"/>
</dbReference>
<evidence type="ECO:0000259" key="9">
    <source>
        <dbReference type="SMART" id="SM00965"/>
    </source>
</evidence>
<dbReference type="Gene3D" id="3.30.1370.130">
    <property type="match status" value="1"/>
</dbReference>
<dbReference type="Pfam" id="PF03958">
    <property type="entry name" value="Secretin_N"/>
    <property type="match status" value="1"/>
</dbReference>
<dbReference type="GO" id="GO:0009279">
    <property type="term" value="C:cell outer membrane"/>
    <property type="evidence" value="ECO:0007669"/>
    <property type="project" value="UniProtKB-SubCell"/>
</dbReference>
<keyword evidence="2 8" id="KW-0813">Transport</keyword>
<dbReference type="InterPro" id="IPR051808">
    <property type="entry name" value="Type_IV_pilus_biogenesis"/>
</dbReference>
<comment type="similarity">
    <text evidence="7">Belongs to the bacterial secretin family.</text>
</comment>
<evidence type="ECO:0000256" key="8">
    <source>
        <dbReference type="RuleBase" id="RU004004"/>
    </source>
</evidence>
<dbReference type="Gene3D" id="3.30.1370.120">
    <property type="match status" value="1"/>
</dbReference>
<dbReference type="InterPro" id="IPR021731">
    <property type="entry name" value="AMIN_dom"/>
</dbReference>
<dbReference type="InterPro" id="IPR013355">
    <property type="entry name" value="Pilus_4_PilQ"/>
</dbReference>
<proteinExistence type="inferred from homology"/>
<dbReference type="SMART" id="SM00965">
    <property type="entry name" value="STN"/>
    <property type="match status" value="1"/>
</dbReference>
<evidence type="ECO:0000313" key="11">
    <source>
        <dbReference type="Proteomes" id="UP000218767"/>
    </source>
</evidence>
<dbReference type="PRINTS" id="PR00811">
    <property type="entry name" value="BCTERIALGSPD"/>
</dbReference>
<sequence>MFNMNGILKNHLPLGSMGRYSMVRLVSRCMLGLLALIMSAASMAQESVTLDSIGFANLPGDRIEIRLTFDSAPPEPSGFVLDNPARISLDLLGVSSGLSQQRFNIDSNNAQSVMVLDDGSRTRLVVNLDQLVSYETQLVGNQLIIQVGNDAQAGGVTAAGRVAAGITGTINNSITDVSFRRGDDEEGQIIIDLSSDQVIGSVEQVGARVYVEFSDTSVPDDLNRRLDVSDFATVVSTVDVLGQANRATIVIDVDGAYEYVAFQSGSQYTVSVRPPIVDITGGDATSAYTGEISSLSFQDISIRSVLQILADVYDFSLVAGDAVSGNITIVLDNVPWDQALELVLRTQNLGSRLEGNVLYVAPAIEIAAQEQLELEAAQQAQALAPLFTEFMQVNYADAGDVMALLTGENSGSTDAAAAGGAAGTAVAPSGGILSSRGTATVDARTNIIIVRDIEEKLEEVRAMMSRLDVPVRQVLIEARIVNVSTNFGRELGIRWGGAGSLTGTGDNFRYGGSLDATTEQGNGRVAQEVALQNALIAGETALGQALQEGTDPSLIQSLINQAIAGVPIPGISTTFPESLAVDLGVASTEASSFSIGYTGSSALIELELSALESSGNGEVIARPKVTTQDKVEAIIQSGVRIPYQSQAGGTAGGSTTEFEEAVLSLTVTPHITPDGRINMELDIRQDSVAAGSGAIPAINTNQVTTSALVSDGETIVLGGVFREESTTTETKTPILGDLPYIGRMFKRTVNASRRTELLIFITPKIITEISVR</sequence>
<evidence type="ECO:0000256" key="7">
    <source>
        <dbReference type="RuleBase" id="RU004003"/>
    </source>
</evidence>
<dbReference type="NCBIfam" id="TIGR02515">
    <property type="entry name" value="IV_pilus_PilQ"/>
    <property type="match status" value="1"/>
</dbReference>
<dbReference type="InterPro" id="IPR038591">
    <property type="entry name" value="NolW-like_sf"/>
</dbReference>
<reference evidence="11" key="1">
    <citation type="submission" date="2017-08" db="EMBL/GenBank/DDBJ databases">
        <title>A dynamic microbial community with high functional redundancy inhabits the cold, oxic subseafloor aquifer.</title>
        <authorList>
            <person name="Tully B.J."/>
            <person name="Wheat C.G."/>
            <person name="Glazer B.T."/>
            <person name="Huber J.A."/>
        </authorList>
    </citation>
    <scope>NUCLEOTIDE SEQUENCE [LARGE SCALE GENOMIC DNA]</scope>
</reference>
<protein>
    <submittedName>
        <fullName evidence="10">Type IV pilus secretin PilQ</fullName>
    </submittedName>
</protein>
<organism evidence="10 11">
    <name type="scientific">SAR86 cluster bacterium</name>
    <dbReference type="NCBI Taxonomy" id="2030880"/>
    <lineage>
        <taxon>Bacteria</taxon>
        <taxon>Pseudomonadati</taxon>
        <taxon>Pseudomonadota</taxon>
        <taxon>Gammaproteobacteria</taxon>
        <taxon>SAR86 cluster</taxon>
    </lineage>
</organism>
<dbReference type="Gene3D" id="2.60.40.3470">
    <property type="match status" value="1"/>
</dbReference>
<evidence type="ECO:0000256" key="5">
    <source>
        <dbReference type="ARBA" id="ARBA00023136"/>
    </source>
</evidence>
<dbReference type="InterPro" id="IPR005644">
    <property type="entry name" value="NolW-like"/>
</dbReference>
<evidence type="ECO:0000256" key="4">
    <source>
        <dbReference type="ARBA" id="ARBA00022927"/>
    </source>
</evidence>
<dbReference type="InterPro" id="IPR004846">
    <property type="entry name" value="T2SS/T3SS_dom"/>
</dbReference>
<dbReference type="PANTHER" id="PTHR30604:SF1">
    <property type="entry name" value="DNA UTILIZATION PROTEIN HOFQ"/>
    <property type="match status" value="1"/>
</dbReference>
<evidence type="ECO:0000256" key="1">
    <source>
        <dbReference type="ARBA" id="ARBA00004370"/>
    </source>
</evidence>
<dbReference type="AlphaFoldDB" id="A0A2A4XF31"/>
<keyword evidence="3" id="KW-0732">Signal</keyword>
<keyword evidence="4" id="KW-0653">Protein transport</keyword>
<dbReference type="Gene3D" id="2.60.40.3500">
    <property type="match status" value="1"/>
</dbReference>
<dbReference type="InterPro" id="IPR001775">
    <property type="entry name" value="GspD/PilQ"/>
</dbReference>
<accession>A0A2A4XF31</accession>
<dbReference type="GO" id="GO:0009306">
    <property type="term" value="P:protein secretion"/>
    <property type="evidence" value="ECO:0007669"/>
    <property type="project" value="InterPro"/>
</dbReference>
<evidence type="ECO:0000256" key="2">
    <source>
        <dbReference type="ARBA" id="ARBA00022448"/>
    </source>
</evidence>
<keyword evidence="6" id="KW-0998">Cell outer membrane</keyword>
<dbReference type="Proteomes" id="UP000218767">
    <property type="component" value="Unassembled WGS sequence"/>
</dbReference>
<dbReference type="EMBL" id="NVUL01000006">
    <property type="protein sequence ID" value="PCI81180.1"/>
    <property type="molecule type" value="Genomic_DNA"/>
</dbReference>
<evidence type="ECO:0000256" key="3">
    <source>
        <dbReference type="ARBA" id="ARBA00022729"/>
    </source>
</evidence>
<name>A0A2A4XF31_9GAMM</name>
<feature type="domain" description="Secretin/TonB short N-terminal" evidence="9">
    <location>
        <begin position="315"/>
        <end position="363"/>
    </location>
</feature>
<comment type="subcellular location">
    <subcellularLocation>
        <location evidence="8">Cell outer membrane</location>
    </subcellularLocation>
    <subcellularLocation>
        <location evidence="1">Membrane</location>
    </subcellularLocation>
</comment>
<evidence type="ECO:0000313" key="10">
    <source>
        <dbReference type="EMBL" id="PCI81180.1"/>
    </source>
</evidence>
<keyword evidence="5" id="KW-0472">Membrane</keyword>
<dbReference type="Pfam" id="PF11741">
    <property type="entry name" value="AMIN"/>
    <property type="match status" value="2"/>
</dbReference>